<accession>Q2GYI8</accession>
<dbReference type="HOGENOM" id="CLU_1073633_0_0_1"/>
<protein>
    <submittedName>
        <fullName evidence="2">Uncharacterized protein</fullName>
    </submittedName>
</protein>
<dbReference type="EMBL" id="CH408033">
    <property type="protein sequence ID" value="EAQ85713.1"/>
    <property type="molecule type" value="Genomic_DNA"/>
</dbReference>
<dbReference type="OrthoDB" id="10494626at2759"/>
<reference evidence="3" key="1">
    <citation type="journal article" date="2015" name="Genome Announc.">
        <title>Draft genome sequence of the cellulolytic fungus Chaetomium globosum.</title>
        <authorList>
            <person name="Cuomo C.A."/>
            <person name="Untereiner W.A."/>
            <person name="Ma L.-J."/>
            <person name="Grabherr M."/>
            <person name="Birren B.W."/>
        </authorList>
    </citation>
    <scope>NUCLEOTIDE SEQUENCE [LARGE SCALE GENOMIC DNA]</scope>
    <source>
        <strain evidence="3">ATCC 6205 / CBS 148.51 / DSM 1962 / NBRC 6347 / NRRL 1970</strain>
    </source>
</reference>
<name>Q2GYI8_CHAGB</name>
<feature type="compositionally biased region" description="Pro residues" evidence="1">
    <location>
        <begin position="230"/>
        <end position="244"/>
    </location>
</feature>
<dbReference type="RefSeq" id="XP_001224622.1">
    <property type="nucleotide sequence ID" value="XM_001224621.1"/>
</dbReference>
<organism evidence="2 3">
    <name type="scientific">Chaetomium globosum (strain ATCC 6205 / CBS 148.51 / DSM 1962 / NBRC 6347 / NRRL 1970)</name>
    <name type="common">Soil fungus</name>
    <dbReference type="NCBI Taxonomy" id="306901"/>
    <lineage>
        <taxon>Eukaryota</taxon>
        <taxon>Fungi</taxon>
        <taxon>Dikarya</taxon>
        <taxon>Ascomycota</taxon>
        <taxon>Pezizomycotina</taxon>
        <taxon>Sordariomycetes</taxon>
        <taxon>Sordariomycetidae</taxon>
        <taxon>Sordariales</taxon>
        <taxon>Chaetomiaceae</taxon>
        <taxon>Chaetomium</taxon>
    </lineage>
</organism>
<evidence type="ECO:0000256" key="1">
    <source>
        <dbReference type="SAM" id="MobiDB-lite"/>
    </source>
</evidence>
<feature type="region of interest" description="Disordered" evidence="1">
    <location>
        <begin position="155"/>
        <end position="259"/>
    </location>
</feature>
<evidence type="ECO:0000313" key="3">
    <source>
        <dbReference type="Proteomes" id="UP000001056"/>
    </source>
</evidence>
<sequence>MINVGYNLCLPAKYGRDIQTVGLDTCIGVVAYGLPSTQGGVNKVMAHASTGGVDEIIGQRFIAEVQKSRMTIHGICMSCPSPDRNNNGPDKLSDDDIRRTLAEEYGLHPSQVTPARIQQFRDGLVRMLQGANNRAAEYCVQYFGVNPTVRIRENRHVRDPPPYGTLVASASPGGEVRAEGHRMASIPNGTATAAPAAAAASSSRDSAPKRAPAAPSSSSKKPASASNSKKPPPVSSSAKKPPPASSSSSRHKSSSSRGH</sequence>
<dbReference type="Proteomes" id="UP000001056">
    <property type="component" value="Unassembled WGS sequence"/>
</dbReference>
<dbReference type="InParanoid" id="Q2GYI8"/>
<dbReference type="AlphaFoldDB" id="Q2GYI8"/>
<feature type="compositionally biased region" description="Low complexity" evidence="1">
    <location>
        <begin position="193"/>
        <end position="229"/>
    </location>
</feature>
<gene>
    <name evidence="2" type="ORF">CHGG_06966</name>
</gene>
<evidence type="ECO:0000313" key="2">
    <source>
        <dbReference type="EMBL" id="EAQ85713.1"/>
    </source>
</evidence>
<dbReference type="GeneID" id="4394018"/>
<proteinExistence type="predicted"/>
<dbReference type="OMA" id="RIRENRH"/>
<dbReference type="eggNOG" id="ENOG502TB0F">
    <property type="taxonomic scope" value="Eukaryota"/>
</dbReference>
<dbReference type="VEuPathDB" id="FungiDB:CHGG_06966"/>
<feature type="compositionally biased region" description="Basic residues" evidence="1">
    <location>
        <begin position="249"/>
        <end position="259"/>
    </location>
</feature>
<keyword evidence="3" id="KW-1185">Reference proteome</keyword>